<organism evidence="2">
    <name type="scientific">Anopheles darlingi</name>
    <name type="common">Mosquito</name>
    <dbReference type="NCBI Taxonomy" id="43151"/>
    <lineage>
        <taxon>Eukaryota</taxon>
        <taxon>Metazoa</taxon>
        <taxon>Ecdysozoa</taxon>
        <taxon>Arthropoda</taxon>
        <taxon>Hexapoda</taxon>
        <taxon>Insecta</taxon>
        <taxon>Pterygota</taxon>
        <taxon>Neoptera</taxon>
        <taxon>Endopterygota</taxon>
        <taxon>Diptera</taxon>
        <taxon>Nematocera</taxon>
        <taxon>Culicoidea</taxon>
        <taxon>Culicidae</taxon>
        <taxon>Anophelinae</taxon>
        <taxon>Anopheles</taxon>
    </lineage>
</organism>
<reference evidence="2" key="1">
    <citation type="submission" date="2018-01" db="EMBL/GenBank/DDBJ databases">
        <title>An insight into the sialome of Amazonian anophelines.</title>
        <authorList>
            <person name="Ribeiro J.M."/>
            <person name="Scarpassa V."/>
            <person name="Calvo E."/>
        </authorList>
    </citation>
    <scope>NUCLEOTIDE SEQUENCE</scope>
</reference>
<accession>A0A2M4DCR9</accession>
<feature type="transmembrane region" description="Helical" evidence="1">
    <location>
        <begin position="49"/>
        <end position="69"/>
    </location>
</feature>
<dbReference type="AlphaFoldDB" id="A0A2M4DCR9"/>
<proteinExistence type="predicted"/>
<evidence type="ECO:0000256" key="1">
    <source>
        <dbReference type="SAM" id="Phobius"/>
    </source>
</evidence>
<keyword evidence="1" id="KW-0472">Membrane</keyword>
<sequence>MGGLAVAAAASAVEAICQVFRPDREYRLRGGLETRLDGNRLQKYPTPTLLPLICQPFCLMMCLWGGIILQ</sequence>
<name>A0A2M4DCR9_ANODA</name>
<dbReference type="EMBL" id="GGFL01011158">
    <property type="protein sequence ID" value="MBW75336.1"/>
    <property type="molecule type" value="Transcribed_RNA"/>
</dbReference>
<evidence type="ECO:0000313" key="2">
    <source>
        <dbReference type="EMBL" id="MBW75336.1"/>
    </source>
</evidence>
<keyword evidence="1" id="KW-1133">Transmembrane helix</keyword>
<keyword evidence="1" id="KW-0812">Transmembrane</keyword>
<protein>
    <submittedName>
        <fullName evidence="2">Uncharacterized protein</fullName>
    </submittedName>
</protein>